<dbReference type="SUPFAM" id="SSF53474">
    <property type="entry name" value="alpha/beta-Hydrolases"/>
    <property type="match status" value="1"/>
</dbReference>
<dbReference type="InterPro" id="IPR029058">
    <property type="entry name" value="AB_hydrolase_fold"/>
</dbReference>
<dbReference type="PRINTS" id="PR00111">
    <property type="entry name" value="ABHYDROLASE"/>
</dbReference>
<dbReference type="OrthoDB" id="495620at2"/>
<dbReference type="InParanoid" id="A0A1C4Y8T1"/>
<dbReference type="AlphaFoldDB" id="A0A1C4Y8T1"/>
<dbReference type="EMBL" id="LT607413">
    <property type="protein sequence ID" value="SCF17132.1"/>
    <property type="molecule type" value="Genomic_DNA"/>
</dbReference>
<name>A0A1C4Y8T1_MICEC</name>
<keyword evidence="3" id="KW-1185">Reference proteome</keyword>
<dbReference type="InterPro" id="IPR000073">
    <property type="entry name" value="AB_hydrolase_1"/>
</dbReference>
<sequence>MSYADVNGVRLWHESHGSGPPLVLLHGGIGTGEMFASALPAFTAHRRVITVDLQGHGRTPDVDRPLRHEALADDVAALLDQIGLAEAEVMGYSLGGAVALRTAIQHPDLVRRLVCVSAPCRRDGWYPEVLAGMAGMGERTAAESRASAAYAHHTRVAPRPQDWPVLWTKLGALLRRDYDWSAEVAALTVPTLLVFADADAVRTAHVVEFFGLLGGGHHDAGPDGADRPTSRLAVLPGHTHHDIVGSPALPAAVLPFLTHPVRPPG</sequence>
<dbReference type="GO" id="GO:0003824">
    <property type="term" value="F:catalytic activity"/>
    <property type="evidence" value="ECO:0007669"/>
    <property type="project" value="UniProtKB-ARBA"/>
</dbReference>
<dbReference type="RefSeq" id="WP_088985637.1">
    <property type="nucleotide sequence ID" value="NZ_LT607413.1"/>
</dbReference>
<evidence type="ECO:0000313" key="3">
    <source>
        <dbReference type="Proteomes" id="UP000198253"/>
    </source>
</evidence>
<gene>
    <name evidence="2" type="ORF">GA0070618_3696</name>
</gene>
<dbReference type="Pfam" id="PF00561">
    <property type="entry name" value="Abhydrolase_1"/>
    <property type="match status" value="1"/>
</dbReference>
<dbReference type="Gene3D" id="3.40.50.1820">
    <property type="entry name" value="alpha/beta hydrolase"/>
    <property type="match status" value="1"/>
</dbReference>
<reference evidence="3" key="1">
    <citation type="submission" date="2016-06" db="EMBL/GenBank/DDBJ databases">
        <authorList>
            <person name="Varghese N."/>
            <person name="Submissions Spin"/>
        </authorList>
    </citation>
    <scope>NUCLEOTIDE SEQUENCE [LARGE SCALE GENOMIC DNA]</scope>
    <source>
        <strain evidence="3">DSM 43816</strain>
    </source>
</reference>
<feature type="domain" description="AB hydrolase-1" evidence="1">
    <location>
        <begin position="20"/>
        <end position="118"/>
    </location>
</feature>
<protein>
    <submittedName>
        <fullName evidence="2">Pimeloyl-ACP methyl ester carboxylesterase</fullName>
    </submittedName>
</protein>
<dbReference type="InterPro" id="IPR050471">
    <property type="entry name" value="AB_hydrolase"/>
</dbReference>
<dbReference type="PANTHER" id="PTHR43433:SF5">
    <property type="entry name" value="AB HYDROLASE-1 DOMAIN-CONTAINING PROTEIN"/>
    <property type="match status" value="1"/>
</dbReference>
<evidence type="ECO:0000259" key="1">
    <source>
        <dbReference type="Pfam" id="PF00561"/>
    </source>
</evidence>
<accession>A0A1C4Y8T1</accession>
<proteinExistence type="predicted"/>
<dbReference type="PANTHER" id="PTHR43433">
    <property type="entry name" value="HYDROLASE, ALPHA/BETA FOLD FAMILY PROTEIN"/>
    <property type="match status" value="1"/>
</dbReference>
<organism evidence="2 3">
    <name type="scientific">Micromonospora echinospora</name>
    <name type="common">Micromonospora purpurea</name>
    <dbReference type="NCBI Taxonomy" id="1877"/>
    <lineage>
        <taxon>Bacteria</taxon>
        <taxon>Bacillati</taxon>
        <taxon>Actinomycetota</taxon>
        <taxon>Actinomycetes</taxon>
        <taxon>Micromonosporales</taxon>
        <taxon>Micromonosporaceae</taxon>
        <taxon>Micromonospora</taxon>
    </lineage>
</organism>
<evidence type="ECO:0000313" key="2">
    <source>
        <dbReference type="EMBL" id="SCF17132.1"/>
    </source>
</evidence>
<dbReference type="Proteomes" id="UP000198253">
    <property type="component" value="Chromosome I"/>
</dbReference>